<organism evidence="2 3">
    <name type="scientific">Mytilus coruscus</name>
    <name type="common">Sea mussel</name>
    <dbReference type="NCBI Taxonomy" id="42192"/>
    <lineage>
        <taxon>Eukaryota</taxon>
        <taxon>Metazoa</taxon>
        <taxon>Spiralia</taxon>
        <taxon>Lophotrochozoa</taxon>
        <taxon>Mollusca</taxon>
        <taxon>Bivalvia</taxon>
        <taxon>Autobranchia</taxon>
        <taxon>Pteriomorphia</taxon>
        <taxon>Mytilida</taxon>
        <taxon>Mytiloidea</taxon>
        <taxon>Mytilidae</taxon>
        <taxon>Mytilinae</taxon>
        <taxon>Mytilus</taxon>
    </lineage>
</organism>
<feature type="coiled-coil region" evidence="1">
    <location>
        <begin position="56"/>
        <end position="83"/>
    </location>
</feature>
<keyword evidence="3" id="KW-1185">Reference proteome</keyword>
<evidence type="ECO:0000313" key="2">
    <source>
        <dbReference type="EMBL" id="CAC5370139.1"/>
    </source>
</evidence>
<accession>A0A6J8ALC3</accession>
<dbReference type="AlphaFoldDB" id="A0A6J8ALC3"/>
<dbReference type="EMBL" id="CACVKT020001654">
    <property type="protein sequence ID" value="CAC5370139.1"/>
    <property type="molecule type" value="Genomic_DNA"/>
</dbReference>
<keyword evidence="1" id="KW-0175">Coiled coil</keyword>
<feature type="coiled-coil region" evidence="1">
    <location>
        <begin position="125"/>
        <end position="166"/>
    </location>
</feature>
<evidence type="ECO:0000256" key="1">
    <source>
        <dbReference type="SAM" id="Coils"/>
    </source>
</evidence>
<gene>
    <name evidence="2" type="ORF">MCOR_9091</name>
</gene>
<dbReference type="Proteomes" id="UP000507470">
    <property type="component" value="Unassembled WGS sequence"/>
</dbReference>
<evidence type="ECO:0000313" key="3">
    <source>
        <dbReference type="Proteomes" id="UP000507470"/>
    </source>
</evidence>
<reference evidence="2 3" key="1">
    <citation type="submission" date="2020-06" db="EMBL/GenBank/DDBJ databases">
        <authorList>
            <person name="Li R."/>
            <person name="Bekaert M."/>
        </authorList>
    </citation>
    <scope>NUCLEOTIDE SEQUENCE [LARGE SCALE GENOMIC DNA]</scope>
    <source>
        <strain evidence="3">wild</strain>
    </source>
</reference>
<sequence>MGTFWEKKQMSQFPFQGLENKELSAFTCFIQDESAKLHINKLKASHRNSLKEIAVLKGEKSKLDTVKKENVILKNNLDTLNLECLQHNFEIEIVRLKEENLSLTNTRYRLTMDLKNAEMQDCHLIKKLKDEIQRLKAQHSDDIRECQDLLHELSVAENQIKSLRSNYPNNSHQHPRRGSC</sequence>
<dbReference type="OrthoDB" id="6183193at2759"/>
<proteinExistence type="predicted"/>
<name>A0A6J8ALC3_MYTCO</name>
<protein>
    <submittedName>
        <fullName evidence="2">Uncharacterized protein</fullName>
    </submittedName>
</protein>